<name>A0A516GY37_9PROT</name>
<sequence>MSEEKLQNIDRPYDARAVANLLLDIADSRNLKLTQLSLLKLLYFAQGWYLAKNRTPLIKQDFEAWEYGPVIKVVRDEFKVFGKKPITARAHKLDLYKNERVLVEPVLSNHDTNFVNEIFDAYHVYDAWRLSGMTHEKGSPWDLLWNATEPTGRLALRIRNDDIKRHFDGLGARFRVS</sequence>
<organism evidence="2 3">
    <name type="scientific">Ferrovibrio terrae</name>
    <dbReference type="NCBI Taxonomy" id="2594003"/>
    <lineage>
        <taxon>Bacteria</taxon>
        <taxon>Pseudomonadati</taxon>
        <taxon>Pseudomonadota</taxon>
        <taxon>Alphaproteobacteria</taxon>
        <taxon>Rhodospirillales</taxon>
        <taxon>Rhodospirillaceae</taxon>
        <taxon>Ferrovibrio</taxon>
    </lineage>
</organism>
<feature type="domain" description="Antitoxin SocA-like Panacea" evidence="1">
    <location>
        <begin position="38"/>
        <end position="141"/>
    </location>
</feature>
<evidence type="ECO:0000313" key="2">
    <source>
        <dbReference type="EMBL" id="QDO96443.1"/>
    </source>
</evidence>
<accession>A0A516GY37</accession>
<dbReference type="RefSeq" id="WP_144067424.1">
    <property type="nucleotide sequence ID" value="NZ_CP041636.1"/>
</dbReference>
<reference evidence="2 3" key="1">
    <citation type="submission" date="2019-07" db="EMBL/GenBank/DDBJ databases">
        <title>Genome sequencing for Ferrovibrio sp. K5.</title>
        <authorList>
            <person name="Park S.-J."/>
        </authorList>
    </citation>
    <scope>NUCLEOTIDE SEQUENCE [LARGE SCALE GENOMIC DNA]</scope>
    <source>
        <strain evidence="2 3">K5</strain>
    </source>
</reference>
<dbReference type="KEGG" id="fer:FNB15_03770"/>
<dbReference type="Proteomes" id="UP000317496">
    <property type="component" value="Chromosome"/>
</dbReference>
<dbReference type="AlphaFoldDB" id="A0A516GY37"/>
<proteinExistence type="predicted"/>
<gene>
    <name evidence="2" type="ORF">FNB15_03770</name>
</gene>
<dbReference type="Pfam" id="PF13274">
    <property type="entry name" value="SocA_Panacea"/>
    <property type="match status" value="1"/>
</dbReference>
<keyword evidence="3" id="KW-1185">Reference proteome</keyword>
<evidence type="ECO:0000313" key="3">
    <source>
        <dbReference type="Proteomes" id="UP000317496"/>
    </source>
</evidence>
<dbReference type="EMBL" id="CP041636">
    <property type="protein sequence ID" value="QDO96443.1"/>
    <property type="molecule type" value="Genomic_DNA"/>
</dbReference>
<dbReference type="InterPro" id="IPR025272">
    <property type="entry name" value="SocA_Panacea"/>
</dbReference>
<evidence type="ECO:0000259" key="1">
    <source>
        <dbReference type="Pfam" id="PF13274"/>
    </source>
</evidence>
<dbReference type="OrthoDB" id="9799173at2"/>
<protein>
    <submittedName>
        <fullName evidence="2">DUF4065 domain-containing protein</fullName>
    </submittedName>
</protein>